<feature type="compositionally biased region" description="Basic and acidic residues" evidence="1">
    <location>
        <begin position="529"/>
        <end position="548"/>
    </location>
</feature>
<organism evidence="3 4">
    <name type="scientific">Pseudo-nitzschia multistriata</name>
    <dbReference type="NCBI Taxonomy" id="183589"/>
    <lineage>
        <taxon>Eukaryota</taxon>
        <taxon>Sar</taxon>
        <taxon>Stramenopiles</taxon>
        <taxon>Ochrophyta</taxon>
        <taxon>Bacillariophyta</taxon>
        <taxon>Bacillariophyceae</taxon>
        <taxon>Bacillariophycidae</taxon>
        <taxon>Bacillariales</taxon>
        <taxon>Bacillariaceae</taxon>
        <taxon>Pseudo-nitzschia</taxon>
    </lineage>
</organism>
<feature type="region of interest" description="Disordered" evidence="1">
    <location>
        <begin position="409"/>
        <end position="694"/>
    </location>
</feature>
<name>A0A448Z8B8_9STRA</name>
<accession>A0A448Z8B8</accession>
<feature type="compositionally biased region" description="Polar residues" evidence="1">
    <location>
        <begin position="549"/>
        <end position="560"/>
    </location>
</feature>
<evidence type="ECO:0000256" key="1">
    <source>
        <dbReference type="SAM" id="MobiDB-lite"/>
    </source>
</evidence>
<keyword evidence="4" id="KW-1185">Reference proteome</keyword>
<proteinExistence type="predicted"/>
<evidence type="ECO:0000313" key="3">
    <source>
        <dbReference type="EMBL" id="VEU38276.1"/>
    </source>
</evidence>
<reference evidence="3 4" key="1">
    <citation type="submission" date="2019-01" db="EMBL/GenBank/DDBJ databases">
        <authorList>
            <person name="Ferrante I. M."/>
        </authorList>
    </citation>
    <scope>NUCLEOTIDE SEQUENCE [LARGE SCALE GENOMIC DNA]</scope>
    <source>
        <strain evidence="3 4">B856</strain>
    </source>
</reference>
<keyword evidence="2" id="KW-0812">Transmembrane</keyword>
<feature type="compositionally biased region" description="Basic residues" evidence="1">
    <location>
        <begin position="442"/>
        <end position="452"/>
    </location>
</feature>
<sequence>MNIDFLASSSEHADTDGALNRRAIQPRDDSRTSALTPIFLEFALNAEPSESVLNSLTHTTSKVLGELILKNETLERYSEEFVLEIGEIGTTSTEENDEKCPAAYENCALVSTIVWFHHSRALDSGSLEMEVLNESKKDFDAILASDTGPLEAKYLGRSLSSIEYSITFTGVPSGARMNDVQRRYFEDVTKYFLRKSSTSKIYSVIVINEIPEAFPLSQNRNEQVSGRSLFDDSTMARSGFLRKRDMETTASNNRKIEIIAEIVGEGSVQESSNSILKGIGEHLDSYSNEFSTQPDHRSFFGDAIDIQVKPRIHRRTNRGFTLGEVRSRILQIDGGKTSPWLVVCVLLILFSVLWILYRIYKDCFYAPVEQRVRIDGSAKPEIEEKIELSGTIDHVKTLLGSIKNPLQLGKASDSHSMSGQTAIDEGEKSRSNHLKSQTTPRGRSKSRGKSQKRPVSSNDPTFYDNRDLEDYSSDEESAPKRPSHKSLPLSLDNQNDQSSHTKKHNSSRSLPVDRHNEIGINKKKYERKGRRDTSATKGKIAVEGESKTLRGNTNRQTPNIGSAAKEVEKKKYSATTVSDSDDDSSLSDSSISDVSRKVKKRVVRRDNQYNTDPKSKNVEKMIASSDAQSNKPRVHPKKHKPGDKNKFKPANEISFKVSKKKTKPRGGNWEKVEFQRPNMGQRTPSKLEDLLFDK</sequence>
<dbReference type="EMBL" id="CAACVS010000161">
    <property type="protein sequence ID" value="VEU38276.1"/>
    <property type="molecule type" value="Genomic_DNA"/>
</dbReference>
<dbReference type="AlphaFoldDB" id="A0A448Z8B8"/>
<feature type="transmembrane region" description="Helical" evidence="2">
    <location>
        <begin position="338"/>
        <end position="357"/>
    </location>
</feature>
<evidence type="ECO:0000256" key="2">
    <source>
        <dbReference type="SAM" id="Phobius"/>
    </source>
</evidence>
<protein>
    <submittedName>
        <fullName evidence="3">Uncharacterized protein</fullName>
    </submittedName>
</protein>
<gene>
    <name evidence="3" type="ORF">PSNMU_V1.4_AUG-EV-PASAV3_0050950</name>
</gene>
<keyword evidence="2" id="KW-0472">Membrane</keyword>
<dbReference type="Proteomes" id="UP000291116">
    <property type="component" value="Unassembled WGS sequence"/>
</dbReference>
<feature type="compositionally biased region" description="Basic and acidic residues" evidence="1">
    <location>
        <begin position="685"/>
        <end position="694"/>
    </location>
</feature>
<evidence type="ECO:0000313" key="4">
    <source>
        <dbReference type="Proteomes" id="UP000291116"/>
    </source>
</evidence>
<keyword evidence="2" id="KW-1133">Transmembrane helix</keyword>
<feature type="compositionally biased region" description="Basic residues" evidence="1">
    <location>
        <begin position="632"/>
        <end position="641"/>
    </location>
</feature>